<accession>A0A9P8MZ84</accession>
<proteinExistence type="predicted"/>
<dbReference type="Gene3D" id="3.40.630.30">
    <property type="match status" value="1"/>
</dbReference>
<dbReference type="Proteomes" id="UP000824596">
    <property type="component" value="Unassembled WGS sequence"/>
</dbReference>
<evidence type="ECO:0000313" key="1">
    <source>
        <dbReference type="EMBL" id="KAH0963975.1"/>
    </source>
</evidence>
<sequence>MSYRLLDLDFSDGGALAQASMDAFYDDPMQQSLFPGMTKEERVKGVISRWPSNYASLDKHWTKVVDVKSGDIVSFASWVFAYTDVVGSLKKVPGKTASIFPLLSCTTNRARQSV</sequence>
<protein>
    <submittedName>
        <fullName evidence="1">Uncharacterized protein</fullName>
    </submittedName>
</protein>
<dbReference type="OrthoDB" id="2115692at2759"/>
<keyword evidence="2" id="KW-1185">Reference proteome</keyword>
<dbReference type="EMBL" id="JAIZPD010000004">
    <property type="protein sequence ID" value="KAH0963975.1"/>
    <property type="molecule type" value="Genomic_DNA"/>
</dbReference>
<dbReference type="GeneID" id="68353532"/>
<dbReference type="AlphaFoldDB" id="A0A9P8MZ84"/>
<gene>
    <name evidence="1" type="ORF">HRG_04403</name>
</gene>
<comment type="caution">
    <text evidence="1">The sequence shown here is derived from an EMBL/GenBank/DDBJ whole genome shotgun (WGS) entry which is preliminary data.</text>
</comment>
<evidence type="ECO:0000313" key="2">
    <source>
        <dbReference type="Proteomes" id="UP000824596"/>
    </source>
</evidence>
<organism evidence="1 2">
    <name type="scientific">Hirsutella rhossiliensis</name>
    <dbReference type="NCBI Taxonomy" id="111463"/>
    <lineage>
        <taxon>Eukaryota</taxon>
        <taxon>Fungi</taxon>
        <taxon>Dikarya</taxon>
        <taxon>Ascomycota</taxon>
        <taxon>Pezizomycotina</taxon>
        <taxon>Sordariomycetes</taxon>
        <taxon>Hypocreomycetidae</taxon>
        <taxon>Hypocreales</taxon>
        <taxon>Ophiocordycipitaceae</taxon>
        <taxon>Hirsutella</taxon>
    </lineage>
</organism>
<reference evidence="1" key="1">
    <citation type="submission" date="2021-09" db="EMBL/GenBank/DDBJ databases">
        <title>A high-quality genome of the endoparasitic fungus Hirsutella rhossiliensis with a comparison of Hirsutella genomes reveals transposable elements contributing to genome size variation.</title>
        <authorList>
            <person name="Lin R."/>
            <person name="Jiao Y."/>
            <person name="Sun X."/>
            <person name="Ling J."/>
            <person name="Xie B."/>
            <person name="Cheng X."/>
        </authorList>
    </citation>
    <scope>NUCLEOTIDE SEQUENCE</scope>
    <source>
        <strain evidence="1">HR02</strain>
    </source>
</reference>
<name>A0A9P8MZ84_9HYPO</name>
<dbReference type="RefSeq" id="XP_044721488.1">
    <property type="nucleotide sequence ID" value="XM_044862874.1"/>
</dbReference>